<dbReference type="GO" id="GO:0003678">
    <property type="term" value="F:DNA helicase activity"/>
    <property type="evidence" value="ECO:0007669"/>
    <property type="project" value="UniProtKB-EC"/>
</dbReference>
<dbReference type="PANTHER" id="PTHR30591:SF1">
    <property type="entry name" value="RECBCD ENZYME SUBUNIT RECC"/>
    <property type="match status" value="1"/>
</dbReference>
<dbReference type="InterPro" id="IPR014140">
    <property type="entry name" value="DNA_helicase_suAddB"/>
</dbReference>
<evidence type="ECO:0000313" key="17">
    <source>
        <dbReference type="Proteomes" id="UP001597301"/>
    </source>
</evidence>
<keyword evidence="1 14" id="KW-0004">4Fe-4S</keyword>
<protein>
    <recommendedName>
        <fullName evidence="14">ATP-dependent helicase/deoxyribonuclease subunit B</fullName>
        <ecNumber evidence="14">3.1.-.-</ecNumber>
    </recommendedName>
    <alternativeName>
        <fullName evidence="14">ATP-dependent helicase/nuclease subunit AddB</fullName>
    </alternativeName>
</protein>
<evidence type="ECO:0000256" key="4">
    <source>
        <dbReference type="ARBA" id="ARBA00022741"/>
    </source>
</evidence>
<name>A0ABW4KKZ3_9BACI</name>
<dbReference type="NCBIfam" id="TIGR02773">
    <property type="entry name" value="addB_Gpos"/>
    <property type="match status" value="1"/>
</dbReference>
<keyword evidence="4 14" id="KW-0547">Nucleotide-binding</keyword>
<proteinExistence type="inferred from homology"/>
<comment type="cofactor">
    <cofactor evidence="14">
        <name>Mg(2+)</name>
        <dbReference type="ChEBI" id="CHEBI:18420"/>
    </cofactor>
</comment>
<evidence type="ECO:0000256" key="3">
    <source>
        <dbReference type="ARBA" id="ARBA00022723"/>
    </source>
</evidence>
<feature type="domain" description="UvrD-like helicase C-terminal" evidence="15">
    <location>
        <begin position="278"/>
        <end position="596"/>
    </location>
</feature>
<evidence type="ECO:0000256" key="13">
    <source>
        <dbReference type="ARBA" id="ARBA00023204"/>
    </source>
</evidence>
<keyword evidence="8 14" id="KW-0269">Exonuclease</keyword>
<dbReference type="EC" id="3.1.-.-" evidence="14"/>
<evidence type="ECO:0000256" key="11">
    <source>
        <dbReference type="ARBA" id="ARBA00023014"/>
    </source>
</evidence>
<keyword evidence="6 14" id="KW-0378">Hydrolase</keyword>
<comment type="subunit">
    <text evidence="14">Heterodimer of AddA and AddB.</text>
</comment>
<evidence type="ECO:0000256" key="7">
    <source>
        <dbReference type="ARBA" id="ARBA00022806"/>
    </source>
</evidence>
<organism evidence="16 17">
    <name type="scientific">Siminovitchia sediminis</name>
    <dbReference type="NCBI Taxonomy" id="1274353"/>
    <lineage>
        <taxon>Bacteria</taxon>
        <taxon>Bacillati</taxon>
        <taxon>Bacillota</taxon>
        <taxon>Bacilli</taxon>
        <taxon>Bacillales</taxon>
        <taxon>Bacillaceae</taxon>
        <taxon>Siminovitchia</taxon>
    </lineage>
</organism>
<dbReference type="InterPro" id="IPR049035">
    <property type="entry name" value="ADDB_N"/>
</dbReference>
<dbReference type="Pfam" id="PF12705">
    <property type="entry name" value="PDDEXK_1"/>
    <property type="match status" value="1"/>
</dbReference>
<keyword evidence="9 14" id="KW-0067">ATP-binding</keyword>
<keyword evidence="10 14" id="KW-0408">Iron</keyword>
<dbReference type="PROSITE" id="PS51217">
    <property type="entry name" value="UVRD_HELICASE_CTER"/>
    <property type="match status" value="1"/>
</dbReference>
<dbReference type="InterPro" id="IPR027417">
    <property type="entry name" value="P-loop_NTPase"/>
</dbReference>
<comment type="function">
    <text evidence="14">The heterodimer acts as both an ATP-dependent DNA helicase and an ATP-dependent, dual-direction single-stranded exonuclease. Recognizes the chi site generating a DNA molecule suitable for the initiation of homologous recombination. The AddB subunit has 5' -&gt; 3' nuclease activity but not helicase activity.</text>
</comment>
<dbReference type="PANTHER" id="PTHR30591">
    <property type="entry name" value="RECBCD ENZYME SUBUNIT RECC"/>
    <property type="match status" value="1"/>
</dbReference>
<dbReference type="EMBL" id="JBHUEO010000055">
    <property type="protein sequence ID" value="MFD1708031.1"/>
    <property type="molecule type" value="Genomic_DNA"/>
</dbReference>
<dbReference type="RefSeq" id="WP_380774918.1">
    <property type="nucleotide sequence ID" value="NZ_JBHUEO010000055.1"/>
</dbReference>
<accession>A0ABW4KKZ3</accession>
<evidence type="ECO:0000256" key="14">
    <source>
        <dbReference type="HAMAP-Rule" id="MF_01452"/>
    </source>
</evidence>
<feature type="binding site" evidence="14">
    <location>
        <position position="1129"/>
    </location>
    <ligand>
        <name>[4Fe-4S] cluster</name>
        <dbReference type="ChEBI" id="CHEBI:49883"/>
    </ligand>
</feature>
<evidence type="ECO:0000256" key="6">
    <source>
        <dbReference type="ARBA" id="ARBA00022801"/>
    </source>
</evidence>
<dbReference type="Pfam" id="PF21445">
    <property type="entry name" value="ADDB_N"/>
    <property type="match status" value="1"/>
</dbReference>
<evidence type="ECO:0000259" key="15">
    <source>
        <dbReference type="PROSITE" id="PS51217"/>
    </source>
</evidence>
<evidence type="ECO:0000256" key="5">
    <source>
        <dbReference type="ARBA" id="ARBA00022763"/>
    </source>
</evidence>
<sequence length="1170" mass="134985">MSLRFVIGRTGTGKTTLFHEEIRNKLKEEPDGPPILLIVPEQMTFLTESNLIQQEGMAGMIRSQVYSFTRLAWRIFQEIGGASRTYVNSTGLHMLIKKIVEEQKDELKLFRQATDKTGFIQQMEQIFTEFKHYCVQPEELAQKKEEVSFFQSHKSLADKMHDLELIYRHFEDALSGKYLDSNDYLSLLAASISQSDVLKNAEVYIDGFHSFTPQEYLVIEGLLKNCRRVSVSLVLDRPFRDTVPNELHLFRMTGESYRSIYELACQSGVAVEDDIVLRKPLRFKNEGLAYLESEFERKPSRAFNGNSAVKLMPSVNRRAEIEGIAREIRRLVMEKGYRYKDIAVLMRNGSQYQGELETVFYDYDIPYFIDQKRSMLNHPLVELIRSVLEVISSNWRYEHVFRAIKTDLLFPLDSDLHRLREQMDRLENYVLAYGIKGADWTKKDRWIYRRFRGLEVSGTVQTDEERELEKELAASREMVTLPIMRLARRLKKAENGRDYCEALYYFMEELEIPRKLEMLSQSAEEKGQLVTSREHDQAWNDVMELLDQFVEILGDTRLSLEDFIPVMNAGLEEMKFSLIPPAIDQVFIANLEQSRLSHIKVSFVAGLNDGVLPEKFSEGGIFSDEDRAVLMDTGMTIAPDSRIRLLNEEFVAYRAFTSAEDQLVLSYPMADDEGKALQPSLYIHRMRDMFPNLMETTIVNDPAELGSEEQFNYISHPDSAAAYLTGQLNAKKRNYPMADFWWDVYNFYMSDPLWKRKAERVFSSLFFTNKTTKLTEDTSKELYGEHMTASVSRMELFNSCPFSHFASHGLKLREREVFKLEAPHIGDLFHAALKWIADYVTQNNLIWAGLTKHQCGQLAREAVAFLAPKLQNQILLSTNRYYYIMRKLEQVIGRASYVMSGHAKESGFSPIGIELGFGPKQQLPPLVFTLKNGTKMELQGRIDRVDKAEDENGVYLRVIDYKSSARELDLSEVYYGISLQMLTYLDIIVTYASRLIGREAFPAGVLYFHLHNPMVDSDTIMTLSDIEEEIFKRFKMTGLILDDPDLVRLMDFTLDSGDSRMIPAGLKKDGTLNARSKSATKEELALLRNHVRSLYLESGNAIISGEVGIGPYRMKDQTPCKFCLYKPVCQFDPALPENEFRIIQRQDRKTVINRIREEGEKLENDHSSKA</sequence>
<dbReference type="InterPro" id="IPR014017">
    <property type="entry name" value="DNA_helicase_UvrD-like_C"/>
</dbReference>
<evidence type="ECO:0000256" key="9">
    <source>
        <dbReference type="ARBA" id="ARBA00022840"/>
    </source>
</evidence>
<dbReference type="HAMAP" id="MF_01452">
    <property type="entry name" value="AddB_type1"/>
    <property type="match status" value="1"/>
</dbReference>
<evidence type="ECO:0000256" key="10">
    <source>
        <dbReference type="ARBA" id="ARBA00023004"/>
    </source>
</evidence>
<dbReference type="Gene3D" id="3.90.320.10">
    <property type="match status" value="1"/>
</dbReference>
<feature type="binding site" evidence="14">
    <location>
        <position position="800"/>
    </location>
    <ligand>
        <name>[4Fe-4S] cluster</name>
        <dbReference type="ChEBI" id="CHEBI:49883"/>
    </ligand>
</feature>
<evidence type="ECO:0000313" key="16">
    <source>
        <dbReference type="EMBL" id="MFD1708031.1"/>
    </source>
</evidence>
<keyword evidence="2 14" id="KW-0540">Nuclease</keyword>
<dbReference type="Proteomes" id="UP001597301">
    <property type="component" value="Unassembled WGS sequence"/>
</dbReference>
<keyword evidence="13 14" id="KW-0234">DNA repair</keyword>
<dbReference type="InterPro" id="IPR038726">
    <property type="entry name" value="PDDEXK_AddAB-type"/>
</dbReference>
<dbReference type="InterPro" id="IPR011604">
    <property type="entry name" value="PDDEXK-like_dom_sf"/>
</dbReference>
<dbReference type="GO" id="GO:0016787">
    <property type="term" value="F:hydrolase activity"/>
    <property type="evidence" value="ECO:0007669"/>
    <property type="project" value="UniProtKB-KW"/>
</dbReference>
<comment type="miscellaneous">
    <text evidence="14">Despite having conserved helicase domains, this subunit does not have helicase activity.</text>
</comment>
<keyword evidence="12 14" id="KW-0238">DNA-binding</keyword>
<gene>
    <name evidence="14 16" type="primary">addB</name>
    <name evidence="16" type="ORF">ACFSCZ_15000</name>
</gene>
<comment type="similarity">
    <text evidence="14">Belongs to the helicase family. AddB/RexB type 1 subfamily.</text>
</comment>
<keyword evidence="7 14" id="KW-0347">Helicase</keyword>
<evidence type="ECO:0000256" key="2">
    <source>
        <dbReference type="ARBA" id="ARBA00022722"/>
    </source>
</evidence>
<evidence type="ECO:0000256" key="12">
    <source>
        <dbReference type="ARBA" id="ARBA00023125"/>
    </source>
</evidence>
<dbReference type="Gene3D" id="3.40.50.300">
    <property type="entry name" value="P-loop containing nucleotide triphosphate hydrolases"/>
    <property type="match status" value="3"/>
</dbReference>
<feature type="binding site" evidence="14">
    <location>
        <position position="1120"/>
    </location>
    <ligand>
        <name>[4Fe-4S] cluster</name>
        <dbReference type="ChEBI" id="CHEBI:49883"/>
    </ligand>
</feature>
<dbReference type="SUPFAM" id="SSF52540">
    <property type="entry name" value="P-loop containing nucleoside triphosphate hydrolases"/>
    <property type="match status" value="2"/>
</dbReference>
<feature type="binding site" evidence="14">
    <location>
        <position position="1123"/>
    </location>
    <ligand>
        <name>[4Fe-4S] cluster</name>
        <dbReference type="ChEBI" id="CHEBI:49883"/>
    </ligand>
</feature>
<evidence type="ECO:0000256" key="1">
    <source>
        <dbReference type="ARBA" id="ARBA00022485"/>
    </source>
</evidence>
<keyword evidence="11 14" id="KW-0411">Iron-sulfur</keyword>
<keyword evidence="3 14" id="KW-0479">Metal-binding</keyword>
<comment type="caution">
    <text evidence="16">The sequence shown here is derived from an EMBL/GenBank/DDBJ whole genome shotgun (WGS) entry which is preliminary data.</text>
</comment>
<dbReference type="Gene3D" id="6.10.140.1030">
    <property type="match status" value="1"/>
</dbReference>
<keyword evidence="17" id="KW-1185">Reference proteome</keyword>
<reference evidence="17" key="1">
    <citation type="journal article" date="2019" name="Int. J. Syst. Evol. Microbiol.">
        <title>The Global Catalogue of Microorganisms (GCM) 10K type strain sequencing project: providing services to taxonomists for standard genome sequencing and annotation.</title>
        <authorList>
            <consortium name="The Broad Institute Genomics Platform"/>
            <consortium name="The Broad Institute Genome Sequencing Center for Infectious Disease"/>
            <person name="Wu L."/>
            <person name="Ma J."/>
        </authorList>
    </citation>
    <scope>NUCLEOTIDE SEQUENCE [LARGE SCALE GENOMIC DNA]</scope>
    <source>
        <strain evidence="17">CGMCC 1.12295</strain>
    </source>
</reference>
<evidence type="ECO:0000256" key="8">
    <source>
        <dbReference type="ARBA" id="ARBA00022839"/>
    </source>
</evidence>
<keyword evidence="5 14" id="KW-0227">DNA damage</keyword>
<comment type="cofactor">
    <cofactor evidence="14">
        <name>[4Fe-4S] cluster</name>
        <dbReference type="ChEBI" id="CHEBI:49883"/>
    </cofactor>
    <text evidence="14">Binds 1 [4Fe-4S] cluster.</text>
</comment>